<protein>
    <submittedName>
        <fullName evidence="1">Acid phosphatase</fullName>
    </submittedName>
</protein>
<evidence type="ECO:0000313" key="2">
    <source>
        <dbReference type="Proteomes" id="UP000051254"/>
    </source>
</evidence>
<name>A0A0R0BWY0_9GAMM</name>
<accession>A0A0R0BWY0</accession>
<reference evidence="1 2" key="1">
    <citation type="submission" date="2015-05" db="EMBL/GenBank/DDBJ databases">
        <title>Genome sequencing and analysis of members of genus Stenotrophomonas.</title>
        <authorList>
            <person name="Patil P.P."/>
            <person name="Midha S."/>
            <person name="Patil P.B."/>
        </authorList>
    </citation>
    <scope>NUCLEOTIDE SEQUENCE [LARGE SCALE GENOMIC DNA]</scope>
    <source>
        <strain evidence="1 2">DSM 17805</strain>
    </source>
</reference>
<evidence type="ECO:0000313" key="1">
    <source>
        <dbReference type="EMBL" id="KRG58402.1"/>
    </source>
</evidence>
<feature type="non-terminal residue" evidence="1">
    <location>
        <position position="1"/>
    </location>
</feature>
<dbReference type="EMBL" id="LDJH01000011">
    <property type="protein sequence ID" value="KRG58402.1"/>
    <property type="molecule type" value="Genomic_DNA"/>
</dbReference>
<dbReference type="Proteomes" id="UP000051254">
    <property type="component" value="Unassembled WGS sequence"/>
</dbReference>
<dbReference type="AlphaFoldDB" id="A0A0R0BWY0"/>
<dbReference type="Gene3D" id="3.40.50.1000">
    <property type="entry name" value="HAD superfamily/HAD-like"/>
    <property type="match status" value="1"/>
</dbReference>
<dbReference type="InterPro" id="IPR023214">
    <property type="entry name" value="HAD_sf"/>
</dbReference>
<dbReference type="PATRIC" id="fig|266128.3.peg.300"/>
<proteinExistence type="predicted"/>
<sequence>ALFNQYNAWFGQRWFVLPGPTYGGYEPAAFGNDWSLPADVRRARKQQALELAR</sequence>
<organism evidence="1 2">
    <name type="scientific">Stenotrophomonas koreensis</name>
    <dbReference type="NCBI Taxonomy" id="266128"/>
    <lineage>
        <taxon>Bacteria</taxon>
        <taxon>Pseudomonadati</taxon>
        <taxon>Pseudomonadota</taxon>
        <taxon>Gammaproteobacteria</taxon>
        <taxon>Lysobacterales</taxon>
        <taxon>Lysobacteraceae</taxon>
        <taxon>Stenotrophomonas</taxon>
    </lineage>
</organism>
<comment type="caution">
    <text evidence="1">The sequence shown here is derived from an EMBL/GenBank/DDBJ whole genome shotgun (WGS) entry which is preliminary data.</text>
</comment>
<gene>
    <name evidence="1" type="ORF">ABB25_07130</name>
</gene>
<keyword evidence="2" id="KW-1185">Reference proteome</keyword>